<evidence type="ECO:0000313" key="2">
    <source>
        <dbReference type="Proteomes" id="UP000193685"/>
    </source>
</evidence>
<sequence length="110" mass="12898">MHQSNYPSHSSQRAESLDARLARPPILTRILAARRAQTAHVGDLVAGFVERTERGVNMSRQEQAVLWWIQDTICSFTAILRLARKYQGQVRKRCMLTMQRRARRWNRMPH</sequence>
<dbReference type="GeneID" id="63786631"/>
<dbReference type="RefSeq" id="XP_040722744.1">
    <property type="nucleotide sequence ID" value="XM_040870032.1"/>
</dbReference>
<keyword evidence="2" id="KW-1185">Reference proteome</keyword>
<dbReference type="EMBL" id="MCFI01000022">
    <property type="protein sequence ID" value="ORY76664.1"/>
    <property type="molecule type" value="Genomic_DNA"/>
</dbReference>
<gene>
    <name evidence="1" type="ORF">BCR37DRAFT_383300</name>
</gene>
<dbReference type="Proteomes" id="UP000193685">
    <property type="component" value="Unassembled WGS sequence"/>
</dbReference>
<dbReference type="AlphaFoldDB" id="A0A1Y2EZG9"/>
<comment type="caution">
    <text evidence="1">The sequence shown here is derived from an EMBL/GenBank/DDBJ whole genome shotgun (WGS) entry which is preliminary data.</text>
</comment>
<proteinExistence type="predicted"/>
<protein>
    <submittedName>
        <fullName evidence="1">Uncharacterized protein</fullName>
    </submittedName>
</protein>
<evidence type="ECO:0000313" key="1">
    <source>
        <dbReference type="EMBL" id="ORY76664.1"/>
    </source>
</evidence>
<accession>A0A1Y2EZG9</accession>
<organism evidence="1 2">
    <name type="scientific">Protomyces lactucae-debilis</name>
    <dbReference type="NCBI Taxonomy" id="2754530"/>
    <lineage>
        <taxon>Eukaryota</taxon>
        <taxon>Fungi</taxon>
        <taxon>Dikarya</taxon>
        <taxon>Ascomycota</taxon>
        <taxon>Taphrinomycotina</taxon>
        <taxon>Taphrinomycetes</taxon>
        <taxon>Taphrinales</taxon>
        <taxon>Protomycetaceae</taxon>
        <taxon>Protomyces</taxon>
    </lineage>
</organism>
<name>A0A1Y2EZG9_PROLT</name>
<reference evidence="1 2" key="1">
    <citation type="submission" date="2016-07" db="EMBL/GenBank/DDBJ databases">
        <title>Pervasive Adenine N6-methylation of Active Genes in Fungi.</title>
        <authorList>
            <consortium name="DOE Joint Genome Institute"/>
            <person name="Mondo S.J."/>
            <person name="Dannebaum R.O."/>
            <person name="Kuo R.C."/>
            <person name="Labutti K."/>
            <person name="Haridas S."/>
            <person name="Kuo A."/>
            <person name="Salamov A."/>
            <person name="Ahrendt S.R."/>
            <person name="Lipzen A."/>
            <person name="Sullivan W."/>
            <person name="Andreopoulos W.B."/>
            <person name="Clum A."/>
            <person name="Lindquist E."/>
            <person name="Daum C."/>
            <person name="Ramamoorthy G.K."/>
            <person name="Gryganskyi A."/>
            <person name="Culley D."/>
            <person name="Magnuson J.K."/>
            <person name="James T.Y."/>
            <person name="O'Malley M.A."/>
            <person name="Stajich J.E."/>
            <person name="Spatafora J.W."/>
            <person name="Visel A."/>
            <person name="Grigoriev I.V."/>
        </authorList>
    </citation>
    <scope>NUCLEOTIDE SEQUENCE [LARGE SCALE GENOMIC DNA]</scope>
    <source>
        <strain evidence="1 2">12-1054</strain>
    </source>
</reference>